<evidence type="ECO:0000256" key="7">
    <source>
        <dbReference type="ARBA" id="ARBA00022909"/>
    </source>
</evidence>
<proteinExistence type="predicted"/>
<keyword evidence="4" id="KW-0547">Nucleotide-binding</keyword>
<accession>A0A3B1E8C9</accession>
<dbReference type="GO" id="GO:0003848">
    <property type="term" value="F:2-amino-4-hydroxy-6-hydroxymethyldihydropteridine diphosphokinase activity"/>
    <property type="evidence" value="ECO:0007669"/>
    <property type="project" value="UniProtKB-EC"/>
</dbReference>
<keyword evidence="9" id="KW-0456">Lyase</keyword>
<dbReference type="GO" id="GO:0046656">
    <property type="term" value="P:folic acid biosynthetic process"/>
    <property type="evidence" value="ECO:0007669"/>
    <property type="project" value="UniProtKB-KW"/>
</dbReference>
<evidence type="ECO:0000313" key="9">
    <source>
        <dbReference type="EMBL" id="VAX41117.1"/>
    </source>
</evidence>
<evidence type="ECO:0000256" key="1">
    <source>
        <dbReference type="ARBA" id="ARBA00005051"/>
    </source>
</evidence>
<dbReference type="PANTHER" id="PTHR43071:SF1">
    <property type="entry name" value="2-AMINO-4-HYDROXY-6-HYDROXYMETHYLDIHYDROPTERIDINE PYROPHOSPHOKINASE"/>
    <property type="match status" value="1"/>
</dbReference>
<dbReference type="UniPathway" id="UPA00077">
    <property type="reaction ID" value="UER00155"/>
</dbReference>
<keyword evidence="7" id="KW-0289">Folate biosynthesis</keyword>
<protein>
    <recommendedName>
        <fullName evidence="2">2-amino-4-hydroxy-6-hydroxymethyldihydropteridine diphosphokinase</fullName>
        <ecNumber evidence="2">2.7.6.3</ecNumber>
    </recommendedName>
</protein>
<dbReference type="Gene3D" id="3.30.70.560">
    <property type="entry name" value="7,8-Dihydro-6-hydroxymethylpterin-pyrophosphokinase HPPK"/>
    <property type="match status" value="1"/>
</dbReference>
<keyword evidence="3 9" id="KW-0808">Transferase</keyword>
<dbReference type="GO" id="GO:0005524">
    <property type="term" value="F:ATP binding"/>
    <property type="evidence" value="ECO:0007669"/>
    <property type="project" value="UniProtKB-KW"/>
</dbReference>
<keyword evidence="6" id="KW-0067">ATP-binding</keyword>
<dbReference type="InterPro" id="IPR035907">
    <property type="entry name" value="Hppk_sf"/>
</dbReference>
<dbReference type="EMBL" id="UOGL01000515">
    <property type="protein sequence ID" value="VAX41117.1"/>
    <property type="molecule type" value="Genomic_DNA"/>
</dbReference>
<feature type="domain" description="7,8-dihydro-6-hydroxymethylpterin-pyrophosphokinase" evidence="8">
    <location>
        <begin position="95"/>
        <end position="106"/>
    </location>
</feature>
<dbReference type="GO" id="GO:0016829">
    <property type="term" value="F:lyase activity"/>
    <property type="evidence" value="ECO:0007669"/>
    <property type="project" value="UniProtKB-KW"/>
</dbReference>
<dbReference type="PANTHER" id="PTHR43071">
    <property type="entry name" value="2-AMINO-4-HYDROXY-6-HYDROXYMETHYLDIHYDROPTERIDINE PYROPHOSPHOKINASE"/>
    <property type="match status" value="1"/>
</dbReference>
<evidence type="ECO:0000256" key="2">
    <source>
        <dbReference type="ARBA" id="ARBA00013253"/>
    </source>
</evidence>
<evidence type="ECO:0000256" key="6">
    <source>
        <dbReference type="ARBA" id="ARBA00022840"/>
    </source>
</evidence>
<gene>
    <name evidence="9" type="ORF">MNBD_PLANCTO02-1173</name>
</gene>
<dbReference type="Pfam" id="PF01288">
    <property type="entry name" value="HPPK"/>
    <property type="match status" value="1"/>
</dbReference>
<keyword evidence="5 9" id="KW-0418">Kinase</keyword>
<dbReference type="SUPFAM" id="SSF55083">
    <property type="entry name" value="6-hydroxymethyl-7,8-dihydropterin pyrophosphokinase, HPPK"/>
    <property type="match status" value="1"/>
</dbReference>
<feature type="non-terminal residue" evidence="9">
    <location>
        <position position="111"/>
    </location>
</feature>
<dbReference type="AlphaFoldDB" id="A0A3B1E8C9"/>
<dbReference type="CDD" id="cd00483">
    <property type="entry name" value="HPPK"/>
    <property type="match status" value="1"/>
</dbReference>
<dbReference type="EC" id="2.7.6.3" evidence="2"/>
<evidence type="ECO:0000259" key="8">
    <source>
        <dbReference type="PROSITE" id="PS00794"/>
    </source>
</evidence>
<organism evidence="9">
    <name type="scientific">hydrothermal vent metagenome</name>
    <dbReference type="NCBI Taxonomy" id="652676"/>
    <lineage>
        <taxon>unclassified sequences</taxon>
        <taxon>metagenomes</taxon>
        <taxon>ecological metagenomes</taxon>
    </lineage>
</organism>
<dbReference type="NCBIfam" id="TIGR01498">
    <property type="entry name" value="folK"/>
    <property type="match status" value="1"/>
</dbReference>
<dbReference type="InterPro" id="IPR000550">
    <property type="entry name" value="Hppk"/>
</dbReference>
<sequence length="111" mass="12275">MHNCYLALGGNVGNVSTTFAKALHLLDERAIDEKPETNLLQVSSYHGTVPVGKNAGAETVFLNAVCQIETSLEPLPLLDKLQSIEKKMGRERTIHWGPRTIDLDIILYDES</sequence>
<dbReference type="PROSITE" id="PS00794">
    <property type="entry name" value="HPPK"/>
    <property type="match status" value="1"/>
</dbReference>
<comment type="pathway">
    <text evidence="1">Cofactor biosynthesis; tetrahydrofolate biosynthesis; 2-amino-4-hydroxy-6-hydroxymethyl-7,8-dihydropteridine diphosphate from 7,8-dihydroneopterin triphosphate: step 4/4.</text>
</comment>
<reference evidence="9" key="1">
    <citation type="submission" date="2018-06" db="EMBL/GenBank/DDBJ databases">
        <authorList>
            <person name="Zhirakovskaya E."/>
        </authorList>
    </citation>
    <scope>NUCLEOTIDE SEQUENCE</scope>
</reference>
<evidence type="ECO:0000256" key="3">
    <source>
        <dbReference type="ARBA" id="ARBA00022679"/>
    </source>
</evidence>
<dbReference type="GO" id="GO:0016301">
    <property type="term" value="F:kinase activity"/>
    <property type="evidence" value="ECO:0007669"/>
    <property type="project" value="UniProtKB-KW"/>
</dbReference>
<evidence type="ECO:0000256" key="4">
    <source>
        <dbReference type="ARBA" id="ARBA00022741"/>
    </source>
</evidence>
<evidence type="ECO:0000256" key="5">
    <source>
        <dbReference type="ARBA" id="ARBA00022777"/>
    </source>
</evidence>
<dbReference type="GO" id="GO:0046654">
    <property type="term" value="P:tetrahydrofolate biosynthetic process"/>
    <property type="evidence" value="ECO:0007669"/>
    <property type="project" value="UniProtKB-UniPathway"/>
</dbReference>
<name>A0A3B1E8C9_9ZZZZ</name>